<feature type="region of interest" description="Disordered" evidence="3">
    <location>
        <begin position="246"/>
        <end position="274"/>
    </location>
</feature>
<feature type="region of interest" description="Disordered" evidence="3">
    <location>
        <begin position="1"/>
        <end position="34"/>
    </location>
</feature>
<dbReference type="Proteomes" id="UP000037460">
    <property type="component" value="Unassembled WGS sequence"/>
</dbReference>
<name>A0A0M0JAU8_9EUKA</name>
<dbReference type="SMART" id="SM00360">
    <property type="entry name" value="RRM"/>
    <property type="match status" value="1"/>
</dbReference>
<dbReference type="Pfam" id="PF00076">
    <property type="entry name" value="RRM_1"/>
    <property type="match status" value="1"/>
</dbReference>
<dbReference type="GO" id="GO:1990904">
    <property type="term" value="C:ribonucleoprotein complex"/>
    <property type="evidence" value="ECO:0007669"/>
    <property type="project" value="TreeGrafter"/>
</dbReference>
<evidence type="ECO:0000313" key="6">
    <source>
        <dbReference type="Proteomes" id="UP000037460"/>
    </source>
</evidence>
<accession>A0A0M0JAU8</accession>
<sequence>MSLDDLVGKRSGGKSVGGGKPGGGGGGGSSGEHVHVKNLSFKTSWQELKEHFQQAGEVLYADVMMYEDGRSSGRGKVTFATAREAAYAIETLDETSLNGRPIKVYPWDKPQATSHKPQATSHKPSLATSHVNPQGGDLRGQISSSSKEWRKHIECYEDEATKETVVRLYETDVVRIGVQDITLDSGGTEDLKVAEEVFQCINDALAQYTFELKDIRGEWFLSDGKFRLIRFYDGVVISGAAKELKAPEAPSGKGGPVRLVKAPSLTGQQRYKPY</sequence>
<comment type="caution">
    <text evidence="5">The sequence shown here is derived from an EMBL/GenBank/DDBJ whole genome shotgun (WGS) entry which is preliminary data.</text>
</comment>
<dbReference type="PANTHER" id="PTHR23003:SF3">
    <property type="entry name" value="FI21236P1-RELATED"/>
    <property type="match status" value="1"/>
</dbReference>
<dbReference type="GO" id="GO:0005634">
    <property type="term" value="C:nucleus"/>
    <property type="evidence" value="ECO:0007669"/>
    <property type="project" value="TreeGrafter"/>
</dbReference>
<organism evidence="5 6">
    <name type="scientific">Chrysochromulina tobinii</name>
    <dbReference type="NCBI Taxonomy" id="1460289"/>
    <lineage>
        <taxon>Eukaryota</taxon>
        <taxon>Haptista</taxon>
        <taxon>Haptophyta</taxon>
        <taxon>Prymnesiophyceae</taxon>
        <taxon>Prymnesiales</taxon>
        <taxon>Chrysochromulinaceae</taxon>
        <taxon>Chrysochromulina</taxon>
    </lineage>
</organism>
<dbReference type="InterPro" id="IPR050374">
    <property type="entry name" value="RRT5_SRSF_SR"/>
</dbReference>
<dbReference type="GO" id="GO:0003729">
    <property type="term" value="F:mRNA binding"/>
    <property type="evidence" value="ECO:0007669"/>
    <property type="project" value="TreeGrafter"/>
</dbReference>
<dbReference type="GO" id="GO:0005737">
    <property type="term" value="C:cytoplasm"/>
    <property type="evidence" value="ECO:0007669"/>
    <property type="project" value="TreeGrafter"/>
</dbReference>
<dbReference type="EMBL" id="JWZX01003189">
    <property type="protein sequence ID" value="KOO23462.1"/>
    <property type="molecule type" value="Genomic_DNA"/>
</dbReference>
<protein>
    <submittedName>
        <fullName evidence="5">RNA binding protein</fullName>
    </submittedName>
</protein>
<dbReference type="CDD" id="cd00590">
    <property type="entry name" value="RRM_SF"/>
    <property type="match status" value="1"/>
</dbReference>
<dbReference type="PROSITE" id="PS50102">
    <property type="entry name" value="RRM"/>
    <property type="match status" value="1"/>
</dbReference>
<evidence type="ECO:0000256" key="1">
    <source>
        <dbReference type="ARBA" id="ARBA00022884"/>
    </source>
</evidence>
<evidence type="ECO:0000256" key="3">
    <source>
        <dbReference type="SAM" id="MobiDB-lite"/>
    </source>
</evidence>
<reference evidence="6" key="1">
    <citation type="journal article" date="2015" name="PLoS Genet.">
        <title>Genome Sequence and Transcriptome Analyses of Chrysochromulina tobin: Metabolic Tools for Enhanced Algal Fitness in the Prominent Order Prymnesiales (Haptophyceae).</title>
        <authorList>
            <person name="Hovde B.T."/>
            <person name="Deodato C.R."/>
            <person name="Hunsperger H.M."/>
            <person name="Ryken S.A."/>
            <person name="Yost W."/>
            <person name="Jha R.K."/>
            <person name="Patterson J."/>
            <person name="Monnat R.J. Jr."/>
            <person name="Barlow S.B."/>
            <person name="Starkenburg S.R."/>
            <person name="Cattolico R.A."/>
        </authorList>
    </citation>
    <scope>NUCLEOTIDE SEQUENCE</scope>
    <source>
        <strain evidence="6">CCMP291</strain>
    </source>
</reference>
<feature type="compositionally biased region" description="Polar residues" evidence="3">
    <location>
        <begin position="265"/>
        <end position="274"/>
    </location>
</feature>
<evidence type="ECO:0000313" key="5">
    <source>
        <dbReference type="EMBL" id="KOO23462.1"/>
    </source>
</evidence>
<dbReference type="OrthoDB" id="439808at2759"/>
<feature type="domain" description="RRM" evidence="4">
    <location>
        <begin position="32"/>
        <end position="109"/>
    </location>
</feature>
<dbReference type="InterPro" id="IPR035979">
    <property type="entry name" value="RBD_domain_sf"/>
</dbReference>
<feature type="compositionally biased region" description="Polar residues" evidence="3">
    <location>
        <begin position="111"/>
        <end position="132"/>
    </location>
</feature>
<feature type="region of interest" description="Disordered" evidence="3">
    <location>
        <begin position="109"/>
        <end position="144"/>
    </location>
</feature>
<keyword evidence="6" id="KW-1185">Reference proteome</keyword>
<dbReference type="AlphaFoldDB" id="A0A0M0JAU8"/>
<evidence type="ECO:0000259" key="4">
    <source>
        <dbReference type="PROSITE" id="PS50102"/>
    </source>
</evidence>
<dbReference type="Gene3D" id="3.30.70.330">
    <property type="match status" value="1"/>
</dbReference>
<gene>
    <name evidence="5" type="ORF">Ctob_010662</name>
</gene>
<dbReference type="PANTHER" id="PTHR23003">
    <property type="entry name" value="RNA RECOGNITION MOTIF RRM DOMAIN CONTAINING PROTEIN"/>
    <property type="match status" value="1"/>
</dbReference>
<dbReference type="InterPro" id="IPR000504">
    <property type="entry name" value="RRM_dom"/>
</dbReference>
<dbReference type="InterPro" id="IPR012677">
    <property type="entry name" value="Nucleotide-bd_a/b_plait_sf"/>
</dbReference>
<evidence type="ECO:0000256" key="2">
    <source>
        <dbReference type="PROSITE-ProRule" id="PRU00176"/>
    </source>
</evidence>
<keyword evidence="1 2" id="KW-0694">RNA-binding</keyword>
<proteinExistence type="predicted"/>
<feature type="compositionally biased region" description="Gly residues" evidence="3">
    <location>
        <begin position="14"/>
        <end position="30"/>
    </location>
</feature>
<dbReference type="SUPFAM" id="SSF54928">
    <property type="entry name" value="RNA-binding domain, RBD"/>
    <property type="match status" value="1"/>
</dbReference>